<evidence type="ECO:0000313" key="4">
    <source>
        <dbReference type="Proteomes" id="UP000886842"/>
    </source>
</evidence>
<dbReference type="InterPro" id="IPR022496">
    <property type="entry name" value="T6A_TsaB"/>
</dbReference>
<feature type="domain" description="Gcp-like" evidence="2">
    <location>
        <begin position="35"/>
        <end position="169"/>
    </location>
</feature>
<dbReference type="SUPFAM" id="SSF53067">
    <property type="entry name" value="Actin-like ATPase domain"/>
    <property type="match status" value="2"/>
</dbReference>
<dbReference type="InterPro" id="IPR043129">
    <property type="entry name" value="ATPase_NBD"/>
</dbReference>
<dbReference type="AlphaFoldDB" id="A0A9D1H1V5"/>
<dbReference type="GO" id="GO:0002949">
    <property type="term" value="P:tRNA threonylcarbamoyladenosine modification"/>
    <property type="evidence" value="ECO:0007669"/>
    <property type="project" value="InterPro"/>
</dbReference>
<organism evidence="3 4">
    <name type="scientific">Candidatus Avipropionibacterium avicola</name>
    <dbReference type="NCBI Taxonomy" id="2840701"/>
    <lineage>
        <taxon>Bacteria</taxon>
        <taxon>Bacillati</taxon>
        <taxon>Actinomycetota</taxon>
        <taxon>Actinomycetes</taxon>
        <taxon>Propionibacteriales</taxon>
        <taxon>Propionibacteriaceae</taxon>
        <taxon>Propionibacteriaceae incertae sedis</taxon>
        <taxon>Candidatus Avipropionibacterium</taxon>
    </lineage>
</organism>
<proteinExistence type="predicted"/>
<evidence type="ECO:0000259" key="2">
    <source>
        <dbReference type="Pfam" id="PF00814"/>
    </source>
</evidence>
<sequence length="233" mass="24658">MTTEQTVLAIDTSHHVAVGLARGPQVLASRVVTDSRAHVEQLTPSVRSVLDEAGLGLSEVDLVVIGMGPGPFTGLRVGIVTGWTLASTAGIARHEICSLDVVAAQWGDTECGEGRAEEYVVCSDARRKELYWAQYRGAERIVGPQVSLPSELPDLPTVGPGVEHYADELGDRVVDGPRHLDPAVMAVVGPQLAAAGSEPLYLRRPDAAEPKGRKSALPTGPRLLRGLSPRAPQ</sequence>
<accession>A0A9D1H1V5</accession>
<dbReference type="NCBIfam" id="TIGR03725">
    <property type="entry name" value="T6A_YeaZ"/>
    <property type="match status" value="1"/>
</dbReference>
<name>A0A9D1H1V5_9ACTN</name>
<dbReference type="InterPro" id="IPR000905">
    <property type="entry name" value="Gcp-like_dom"/>
</dbReference>
<comment type="caution">
    <text evidence="3">The sequence shown here is derived from an EMBL/GenBank/DDBJ whole genome shotgun (WGS) entry which is preliminary data.</text>
</comment>
<dbReference type="Proteomes" id="UP000886842">
    <property type="component" value="Unassembled WGS sequence"/>
</dbReference>
<dbReference type="EMBL" id="DVLP01000435">
    <property type="protein sequence ID" value="HIT76895.1"/>
    <property type="molecule type" value="Genomic_DNA"/>
</dbReference>
<dbReference type="Pfam" id="PF00814">
    <property type="entry name" value="TsaD"/>
    <property type="match status" value="1"/>
</dbReference>
<evidence type="ECO:0000256" key="1">
    <source>
        <dbReference type="SAM" id="MobiDB-lite"/>
    </source>
</evidence>
<reference evidence="3" key="1">
    <citation type="submission" date="2020-10" db="EMBL/GenBank/DDBJ databases">
        <authorList>
            <person name="Gilroy R."/>
        </authorList>
    </citation>
    <scope>NUCLEOTIDE SEQUENCE</scope>
    <source>
        <strain evidence="3">ChiGjej1B1-24693</strain>
    </source>
</reference>
<reference evidence="3" key="2">
    <citation type="journal article" date="2021" name="PeerJ">
        <title>Extensive microbial diversity within the chicken gut microbiome revealed by metagenomics and culture.</title>
        <authorList>
            <person name="Gilroy R."/>
            <person name="Ravi A."/>
            <person name="Getino M."/>
            <person name="Pursley I."/>
            <person name="Horton D.L."/>
            <person name="Alikhan N.F."/>
            <person name="Baker D."/>
            <person name="Gharbi K."/>
            <person name="Hall N."/>
            <person name="Watson M."/>
            <person name="Adriaenssens E.M."/>
            <person name="Foster-Nyarko E."/>
            <person name="Jarju S."/>
            <person name="Secka A."/>
            <person name="Antonio M."/>
            <person name="Oren A."/>
            <person name="Chaudhuri R.R."/>
            <person name="La Ragione R."/>
            <person name="Hildebrand F."/>
            <person name="Pallen M.J."/>
        </authorList>
    </citation>
    <scope>NUCLEOTIDE SEQUENCE</scope>
    <source>
        <strain evidence="3">ChiGjej1B1-24693</strain>
    </source>
</reference>
<gene>
    <name evidence="3" type="primary">tsaB</name>
    <name evidence="3" type="ORF">IAA98_15050</name>
</gene>
<protein>
    <submittedName>
        <fullName evidence="3">tRNA (Adenosine(37)-N6)-threonylcarbamoyltransferase complex dimerization subunit type 1 TsaB</fullName>
    </submittedName>
</protein>
<dbReference type="Gene3D" id="3.30.420.40">
    <property type="match status" value="2"/>
</dbReference>
<evidence type="ECO:0000313" key="3">
    <source>
        <dbReference type="EMBL" id="HIT76895.1"/>
    </source>
</evidence>
<feature type="compositionally biased region" description="Basic and acidic residues" evidence="1">
    <location>
        <begin position="201"/>
        <end position="212"/>
    </location>
</feature>
<feature type="region of interest" description="Disordered" evidence="1">
    <location>
        <begin position="198"/>
        <end position="233"/>
    </location>
</feature>